<gene>
    <name evidence="2" type="ORF">SNEC2469_LOCUS11861</name>
</gene>
<sequence length="132" mass="14033">MALAALSLLWLTFQDASAQIPEGMSLSYYSSLPATKILIWGGDTGQGLDMSRFAHSRCALLLLVGKNAEDAEAAATQLLAEPPVAGTCPPGVEPVVHWDAGDIHNATYVLRLTARYESTLGGSPDISWNFAE</sequence>
<accession>A0A812RDK8</accession>
<evidence type="ECO:0000313" key="2">
    <source>
        <dbReference type="EMBL" id="CAE7431947.1"/>
    </source>
</evidence>
<dbReference type="Proteomes" id="UP000601435">
    <property type="component" value="Unassembled WGS sequence"/>
</dbReference>
<keyword evidence="3" id="KW-1185">Reference proteome</keyword>
<protein>
    <submittedName>
        <fullName evidence="2">Uncharacterized protein</fullName>
    </submittedName>
</protein>
<feature type="signal peptide" evidence="1">
    <location>
        <begin position="1"/>
        <end position="18"/>
    </location>
</feature>
<dbReference type="OrthoDB" id="408354at2759"/>
<name>A0A812RDK8_9DINO</name>
<evidence type="ECO:0000313" key="3">
    <source>
        <dbReference type="Proteomes" id="UP000601435"/>
    </source>
</evidence>
<proteinExistence type="predicted"/>
<comment type="caution">
    <text evidence="2">The sequence shown here is derived from an EMBL/GenBank/DDBJ whole genome shotgun (WGS) entry which is preliminary data.</text>
</comment>
<dbReference type="InterPro" id="IPR036291">
    <property type="entry name" value="NAD(P)-bd_dom_sf"/>
</dbReference>
<dbReference type="EMBL" id="CAJNJA010018809">
    <property type="protein sequence ID" value="CAE7431947.1"/>
    <property type="molecule type" value="Genomic_DNA"/>
</dbReference>
<dbReference type="AlphaFoldDB" id="A0A812RDK8"/>
<keyword evidence="1" id="KW-0732">Signal</keyword>
<feature type="chain" id="PRO_5032345956" evidence="1">
    <location>
        <begin position="19"/>
        <end position="132"/>
    </location>
</feature>
<organism evidence="2 3">
    <name type="scientific">Symbiodinium necroappetens</name>
    <dbReference type="NCBI Taxonomy" id="1628268"/>
    <lineage>
        <taxon>Eukaryota</taxon>
        <taxon>Sar</taxon>
        <taxon>Alveolata</taxon>
        <taxon>Dinophyceae</taxon>
        <taxon>Suessiales</taxon>
        <taxon>Symbiodiniaceae</taxon>
        <taxon>Symbiodinium</taxon>
    </lineage>
</organism>
<reference evidence="2" key="1">
    <citation type="submission" date="2021-02" db="EMBL/GenBank/DDBJ databases">
        <authorList>
            <person name="Dougan E. K."/>
            <person name="Rhodes N."/>
            <person name="Thang M."/>
            <person name="Chan C."/>
        </authorList>
    </citation>
    <scope>NUCLEOTIDE SEQUENCE</scope>
</reference>
<dbReference type="SUPFAM" id="SSF51735">
    <property type="entry name" value="NAD(P)-binding Rossmann-fold domains"/>
    <property type="match status" value="1"/>
</dbReference>
<evidence type="ECO:0000256" key="1">
    <source>
        <dbReference type="SAM" id="SignalP"/>
    </source>
</evidence>